<keyword evidence="2" id="KW-1185">Reference proteome</keyword>
<dbReference type="EMBL" id="CP023004">
    <property type="protein sequence ID" value="AWI08895.1"/>
    <property type="molecule type" value="Genomic_DNA"/>
</dbReference>
<dbReference type="InterPro" id="IPR045390">
    <property type="entry name" value="ABC-3C_MC3"/>
</dbReference>
<sequence length="162" mass="18178">MKTWSQRPREIRNLFNPAFCGLVLARAIEGFTAEGKRSMPFSLTLLILPLSLHQRTRGILKDANRSYLTSILQEHPEIRVDLAQRVYGLFPYTMEAFAYLATYGVIEADNDGGITVREGRVKKVISGSQETKDCQTVARALGGKFARINDRATIYTTLGIRP</sequence>
<reference evidence="1 2" key="1">
    <citation type="journal article" date="2018" name="Syst. Appl. Microbiol.">
        <title>Ereboglobus luteus gen. nov. sp. nov. from cockroach guts, and new insights into the oxygen relationship of the genera Opitutus and Didymococcus (Verrucomicrobia: Opitutaceae).</title>
        <authorList>
            <person name="Tegtmeier D."/>
            <person name="Belitz A."/>
            <person name="Radek R."/>
            <person name="Heimerl T."/>
            <person name="Brune A."/>
        </authorList>
    </citation>
    <scope>NUCLEOTIDE SEQUENCE [LARGE SCALE GENOMIC DNA]</scope>
    <source>
        <strain evidence="1 2">Ho45</strain>
    </source>
</reference>
<organism evidence="1 2">
    <name type="scientific">Ereboglobus luteus</name>
    <dbReference type="NCBI Taxonomy" id="1796921"/>
    <lineage>
        <taxon>Bacteria</taxon>
        <taxon>Pseudomonadati</taxon>
        <taxon>Verrucomicrobiota</taxon>
        <taxon>Opitutia</taxon>
        <taxon>Opitutales</taxon>
        <taxon>Opitutaceae</taxon>
        <taxon>Ereboglobus</taxon>
    </lineage>
</organism>
<evidence type="ECO:0000313" key="1">
    <source>
        <dbReference type="EMBL" id="AWI08895.1"/>
    </source>
</evidence>
<proteinExistence type="predicted"/>
<evidence type="ECO:0000313" key="2">
    <source>
        <dbReference type="Proteomes" id="UP000244896"/>
    </source>
</evidence>
<dbReference type="Proteomes" id="UP000244896">
    <property type="component" value="Chromosome"/>
</dbReference>
<dbReference type="AlphaFoldDB" id="A0A2U8E274"/>
<dbReference type="OrthoDB" id="7059377at2"/>
<dbReference type="Pfam" id="PF20131">
    <property type="entry name" value="MC3"/>
    <property type="match status" value="1"/>
</dbReference>
<accession>A0A2U8E274</accession>
<protein>
    <submittedName>
        <fullName evidence="1">Uncharacterized protein</fullName>
    </submittedName>
</protein>
<dbReference type="RefSeq" id="WP_108824707.1">
    <property type="nucleotide sequence ID" value="NZ_CP023004.1"/>
</dbReference>
<gene>
    <name evidence="1" type="ORF">CKA38_06190</name>
</gene>
<name>A0A2U8E274_9BACT</name>
<dbReference type="KEGG" id="elut:CKA38_06190"/>